<feature type="transmembrane region" description="Helical" evidence="3">
    <location>
        <begin position="623"/>
        <end position="642"/>
    </location>
</feature>
<dbReference type="Pfam" id="PF02714">
    <property type="entry name" value="RSN1_7TM"/>
    <property type="match status" value="1"/>
</dbReference>
<evidence type="ECO:0000256" key="3">
    <source>
        <dbReference type="SAM" id="Phobius"/>
    </source>
</evidence>
<dbReference type="EMBL" id="CP141885">
    <property type="protein sequence ID" value="WRT66921.1"/>
    <property type="molecule type" value="Genomic_DNA"/>
</dbReference>
<feature type="coiled-coil region" evidence="1">
    <location>
        <begin position="433"/>
        <end position="500"/>
    </location>
</feature>
<proteinExistence type="predicted"/>
<feature type="transmembrane region" description="Helical" evidence="3">
    <location>
        <begin position="534"/>
        <end position="555"/>
    </location>
</feature>
<reference evidence="5 6" key="1">
    <citation type="submission" date="2024-01" db="EMBL/GenBank/DDBJ databases">
        <title>Comparative genomics of Cryptococcus and Kwoniella reveals pathogenesis evolution and contrasting modes of karyotype evolution via chromosome fusion or intercentromeric recombination.</title>
        <authorList>
            <person name="Coelho M.A."/>
            <person name="David-Palma M."/>
            <person name="Shea T."/>
            <person name="Bowers K."/>
            <person name="McGinley-Smith S."/>
            <person name="Mohammad A.W."/>
            <person name="Gnirke A."/>
            <person name="Yurkov A.M."/>
            <person name="Nowrousian M."/>
            <person name="Sun S."/>
            <person name="Cuomo C.A."/>
            <person name="Heitman J."/>
        </authorList>
    </citation>
    <scope>NUCLEOTIDE SEQUENCE [LARGE SCALE GENOMIC DNA]</scope>
    <source>
        <strain evidence="5">CBS 11374</strain>
    </source>
</reference>
<accession>A0ABZ1D1U6</accession>
<keyword evidence="3" id="KW-0812">Transmembrane</keyword>
<name>A0ABZ1D1U6_9TREE</name>
<dbReference type="PANTHER" id="PTHR13018:SF144">
    <property type="entry name" value="CSC1_OSCA1-LIKE 7TM REGION DOMAIN-CONTAINING PROTEIN"/>
    <property type="match status" value="1"/>
</dbReference>
<dbReference type="GeneID" id="87956017"/>
<feature type="transmembrane region" description="Helical" evidence="3">
    <location>
        <begin position="50"/>
        <end position="70"/>
    </location>
</feature>
<evidence type="ECO:0000256" key="2">
    <source>
        <dbReference type="SAM" id="MobiDB-lite"/>
    </source>
</evidence>
<feature type="compositionally biased region" description="Low complexity" evidence="2">
    <location>
        <begin position="12"/>
        <end position="26"/>
    </location>
</feature>
<feature type="transmembrane region" description="Helical" evidence="3">
    <location>
        <begin position="575"/>
        <end position="603"/>
    </location>
</feature>
<gene>
    <name evidence="5" type="ORF">IL334_003886</name>
</gene>
<evidence type="ECO:0000313" key="5">
    <source>
        <dbReference type="EMBL" id="WRT66921.1"/>
    </source>
</evidence>
<feature type="transmembrane region" description="Helical" evidence="3">
    <location>
        <begin position="817"/>
        <end position="836"/>
    </location>
</feature>
<keyword evidence="3" id="KW-0472">Membrane</keyword>
<dbReference type="Proteomes" id="UP001329825">
    <property type="component" value="Chromosome 5"/>
</dbReference>
<feature type="transmembrane region" description="Helical" evidence="3">
    <location>
        <begin position="220"/>
        <end position="239"/>
    </location>
</feature>
<dbReference type="RefSeq" id="XP_062791661.1">
    <property type="nucleotide sequence ID" value="XM_062935610.1"/>
</dbReference>
<feature type="transmembrane region" description="Helical" evidence="3">
    <location>
        <begin position="292"/>
        <end position="311"/>
    </location>
</feature>
<keyword evidence="3" id="KW-1133">Transmembrane helix</keyword>
<feature type="domain" description="CSC1/OSCA1-like 7TM region" evidence="4">
    <location>
        <begin position="532"/>
        <end position="808"/>
    </location>
</feature>
<organism evidence="5 6">
    <name type="scientific">Kwoniella shivajii</name>
    <dbReference type="NCBI Taxonomy" id="564305"/>
    <lineage>
        <taxon>Eukaryota</taxon>
        <taxon>Fungi</taxon>
        <taxon>Dikarya</taxon>
        <taxon>Basidiomycota</taxon>
        <taxon>Agaricomycotina</taxon>
        <taxon>Tremellomycetes</taxon>
        <taxon>Tremellales</taxon>
        <taxon>Cryptococcaceae</taxon>
        <taxon>Kwoniella</taxon>
    </lineage>
</organism>
<dbReference type="InterPro" id="IPR045122">
    <property type="entry name" value="Csc1-like"/>
</dbReference>
<evidence type="ECO:0000256" key="1">
    <source>
        <dbReference type="SAM" id="Coils"/>
    </source>
</evidence>
<feature type="region of interest" description="Disordered" evidence="2">
    <location>
        <begin position="1"/>
        <end position="26"/>
    </location>
</feature>
<dbReference type="PANTHER" id="PTHR13018">
    <property type="entry name" value="PROBABLE MEMBRANE PROTEIN DUF221-RELATED"/>
    <property type="match status" value="1"/>
</dbReference>
<keyword evidence="6" id="KW-1185">Reference proteome</keyword>
<evidence type="ECO:0000313" key="6">
    <source>
        <dbReference type="Proteomes" id="UP001329825"/>
    </source>
</evidence>
<protein>
    <recommendedName>
        <fullName evidence="4">CSC1/OSCA1-like 7TM region domain-containing protein</fullName>
    </recommendedName>
</protein>
<sequence>MSHRSANYRRQVTGTASASGSTSSSFGSVSPEDIIQQAENHWDVSATSILVAWIATLIGILSFLLLYSALRLRWKRIYLPRLKLRKPSRPIKEKNEDKIKMAKMDTATKKAYISKKFLEEPDYYPKGENDDGLWISRAPKAAISVFGWLRPSWEETKLECRSMLPHWFTWCWSFMKSLLGDEGKKNASNRPTILEQDVHLLKMIGLDGVLYLMFLRLLKYLFSSISIFAILLAFANYYINTETIYGSTNASTSSNQNNSTIDSSSIDDKANVTNIVDNPNLLTAVNVKSNGLLVHISFEIMVTLLVIIFVLKASAHHLRLVEEWAKMNYNEISFKTLFVTRLALEPREVSSNGEAKDRIRNICLSSTEIDDRNCKVWFAIHAMNPLEERIEKFKRKAFSRALNAVAIETFYKGHESQRGLLYDNCWQRLTGKTKKAETRVREALREKEQIEKVQSEIRQEQESSDWLPLKGTITAAFVTFSIAKEAREVLKNRKKELKKAGYHVEKAPRTHNVLWKNLEKDAKSRRSHVIMGKFALVVVCAFQVMFILFFTNIVRGIDRYPKLAKMQKDSEFWKGIFNILKGALPAIVAALFSLLLPYILRILNRWSGAFTRGQLDKDQIRQLFIFLVVSNFIVFSLLGVLYESIAQILRNKNADSLAERYKSLGDLPAKITKAYISQSLYWLSWYPIRSLVMWLQLLQLPRILVKIPQLIKFKTPQDLAEVTLADSFEVTIEYSWIIFTMVVGLMYAPLAPIVVIGATLHFWSAHIVHSESLKFVNDVKETDGECWYVVINRLLVATVLMHCLMVLTVLLKTQSSAMSITAGLPILFIVLLKIYLNKHYDSDHTIYPHHLDGNSDNPKSKGVVESYQPDVLRVDWMPKGKTVRNKKLMIKAKQNFPGLKDLMKIKNRPVDDPIEGWYDRWRKT</sequence>
<feature type="transmembrane region" description="Helical" evidence="3">
    <location>
        <begin position="786"/>
        <end position="811"/>
    </location>
</feature>
<evidence type="ECO:0000259" key="4">
    <source>
        <dbReference type="Pfam" id="PF02714"/>
    </source>
</evidence>
<keyword evidence="1" id="KW-0175">Coiled coil</keyword>
<feature type="transmembrane region" description="Helical" evidence="3">
    <location>
        <begin position="736"/>
        <end position="765"/>
    </location>
</feature>
<dbReference type="InterPro" id="IPR003864">
    <property type="entry name" value="CSC1/OSCA1-like_7TM"/>
</dbReference>